<organism evidence="2 3">
    <name type="scientific">Botrimarina mediterranea</name>
    <dbReference type="NCBI Taxonomy" id="2528022"/>
    <lineage>
        <taxon>Bacteria</taxon>
        <taxon>Pseudomonadati</taxon>
        <taxon>Planctomycetota</taxon>
        <taxon>Planctomycetia</taxon>
        <taxon>Pirellulales</taxon>
        <taxon>Lacipirellulaceae</taxon>
        <taxon>Botrimarina</taxon>
    </lineage>
</organism>
<reference evidence="2 3" key="1">
    <citation type="submission" date="2019-02" db="EMBL/GenBank/DDBJ databases">
        <title>Deep-cultivation of Planctomycetes and their phenomic and genomic characterization uncovers novel biology.</title>
        <authorList>
            <person name="Wiegand S."/>
            <person name="Jogler M."/>
            <person name="Boedeker C."/>
            <person name="Pinto D."/>
            <person name="Vollmers J."/>
            <person name="Rivas-Marin E."/>
            <person name="Kohn T."/>
            <person name="Peeters S.H."/>
            <person name="Heuer A."/>
            <person name="Rast P."/>
            <person name="Oberbeckmann S."/>
            <person name="Bunk B."/>
            <person name="Jeske O."/>
            <person name="Meyerdierks A."/>
            <person name="Storesund J.E."/>
            <person name="Kallscheuer N."/>
            <person name="Luecker S."/>
            <person name="Lage O.M."/>
            <person name="Pohl T."/>
            <person name="Merkel B.J."/>
            <person name="Hornburger P."/>
            <person name="Mueller R.-W."/>
            <person name="Bruemmer F."/>
            <person name="Labrenz M."/>
            <person name="Spormann A.M."/>
            <person name="Op den Camp H."/>
            <person name="Overmann J."/>
            <person name="Amann R."/>
            <person name="Jetten M.S.M."/>
            <person name="Mascher T."/>
            <person name="Medema M.H."/>
            <person name="Devos D.P."/>
            <person name="Kaster A.-K."/>
            <person name="Ovreas L."/>
            <person name="Rohde M."/>
            <person name="Galperin M.Y."/>
            <person name="Jogler C."/>
        </authorList>
    </citation>
    <scope>NUCLEOTIDE SEQUENCE [LARGE SCALE GENOMIC DNA]</scope>
    <source>
        <strain evidence="2 3">Spa11</strain>
    </source>
</reference>
<accession>A0A518K512</accession>
<keyword evidence="3" id="KW-1185">Reference proteome</keyword>
<dbReference type="KEGG" id="bmei:Spa11_10680"/>
<evidence type="ECO:0000313" key="3">
    <source>
        <dbReference type="Proteomes" id="UP000316426"/>
    </source>
</evidence>
<dbReference type="Proteomes" id="UP000316426">
    <property type="component" value="Chromosome"/>
</dbReference>
<proteinExistence type="predicted"/>
<evidence type="ECO:0000313" key="2">
    <source>
        <dbReference type="EMBL" id="QDV72884.1"/>
    </source>
</evidence>
<evidence type="ECO:0000256" key="1">
    <source>
        <dbReference type="SAM" id="MobiDB-lite"/>
    </source>
</evidence>
<dbReference type="EMBL" id="CP036349">
    <property type="protein sequence ID" value="QDV72884.1"/>
    <property type="molecule type" value="Genomic_DNA"/>
</dbReference>
<name>A0A518K512_9BACT</name>
<feature type="compositionally biased region" description="Polar residues" evidence="1">
    <location>
        <begin position="17"/>
        <end position="36"/>
    </location>
</feature>
<sequence>MGPEWGVAKPRRRGRSLVTTSSTFASGSPCSRSATSRMAPAGGLGLPVRSLAPGRRTGRLSPACEWSLETVDTIPPDLADTTNIRLKYYGRQNMRTGCRPMPMALNDECASRRERH</sequence>
<feature type="region of interest" description="Disordered" evidence="1">
    <location>
        <begin position="1"/>
        <end position="54"/>
    </location>
</feature>
<dbReference type="AlphaFoldDB" id="A0A518K512"/>
<gene>
    <name evidence="2" type="ORF">Spa11_10680</name>
</gene>
<protein>
    <submittedName>
        <fullName evidence="2">Uncharacterized protein</fullName>
    </submittedName>
</protein>